<reference evidence="2" key="1">
    <citation type="journal article" date="2024" name="Front. Bioeng. Biotechnol.">
        <title>Genome-scale model development and genomic sequencing of the oleaginous clade Lipomyces.</title>
        <authorList>
            <person name="Czajka J.J."/>
            <person name="Han Y."/>
            <person name="Kim J."/>
            <person name="Mondo S.J."/>
            <person name="Hofstad B.A."/>
            <person name="Robles A."/>
            <person name="Haridas S."/>
            <person name="Riley R."/>
            <person name="LaButti K."/>
            <person name="Pangilinan J."/>
            <person name="Andreopoulos W."/>
            <person name="Lipzen A."/>
            <person name="Yan J."/>
            <person name="Wang M."/>
            <person name="Ng V."/>
            <person name="Grigoriev I.V."/>
            <person name="Spatafora J.W."/>
            <person name="Magnuson J.K."/>
            <person name="Baker S.E."/>
            <person name="Pomraning K.R."/>
        </authorList>
    </citation>
    <scope>NUCLEOTIDE SEQUENCE [LARGE SCALE GENOMIC DNA]</scope>
    <source>
        <strain evidence="2">CBS 7786</strain>
    </source>
</reference>
<proteinExistence type="predicted"/>
<evidence type="ECO:0000313" key="1">
    <source>
        <dbReference type="EMBL" id="KAK9233880.1"/>
    </source>
</evidence>
<gene>
    <name evidence="1" type="ORF">V1525DRAFT_111843</name>
</gene>
<dbReference type="EMBL" id="MU971559">
    <property type="protein sequence ID" value="KAK9233880.1"/>
    <property type="molecule type" value="Genomic_DNA"/>
</dbReference>
<accession>A0ACC3SQH1</accession>
<keyword evidence="2" id="KW-1185">Reference proteome</keyword>
<dbReference type="Proteomes" id="UP001433508">
    <property type="component" value="Unassembled WGS sequence"/>
</dbReference>
<name>A0ACC3SQH1_LIPKO</name>
<sequence>MVFQARSYGRELLKGQRSLLKIFDITTGEQRTVLNADYLLEAPNWTPDGKTLVFNAGGQLCKIDVSGDVGAELIPTEPLSNLNNDHVLSPDGKSIYVSSNDGHLYNVTIDGGTPIRVSNVHNEPFHYFLHGVSPDGQELAFVAIEGTGDAVRRNIFTIPTSGGDDKRLTDITQPNDGPEYSPDGKWIYFNS</sequence>
<comment type="caution">
    <text evidence="1">The sequence shown here is derived from an EMBL/GenBank/DDBJ whole genome shotgun (WGS) entry which is preliminary data.</text>
</comment>
<evidence type="ECO:0000313" key="2">
    <source>
        <dbReference type="Proteomes" id="UP001433508"/>
    </source>
</evidence>
<organism evidence="1 2">
    <name type="scientific">Lipomyces kononenkoae</name>
    <name type="common">Yeast</name>
    <dbReference type="NCBI Taxonomy" id="34357"/>
    <lineage>
        <taxon>Eukaryota</taxon>
        <taxon>Fungi</taxon>
        <taxon>Dikarya</taxon>
        <taxon>Ascomycota</taxon>
        <taxon>Saccharomycotina</taxon>
        <taxon>Lipomycetes</taxon>
        <taxon>Lipomycetales</taxon>
        <taxon>Lipomycetaceae</taxon>
        <taxon>Lipomyces</taxon>
    </lineage>
</organism>
<protein>
    <submittedName>
        <fullName evidence="1">Uncharacterized protein</fullName>
    </submittedName>
</protein>